<dbReference type="PANTHER" id="PTHR24201:SF2">
    <property type="entry name" value="ANKYRIN REPEAT DOMAIN-CONTAINING PROTEIN 42"/>
    <property type="match status" value="1"/>
</dbReference>
<feature type="compositionally biased region" description="Acidic residues" evidence="4">
    <location>
        <begin position="490"/>
        <end position="508"/>
    </location>
</feature>
<dbReference type="Pfam" id="PF00023">
    <property type="entry name" value="Ank"/>
    <property type="match status" value="1"/>
</dbReference>
<evidence type="ECO:0000256" key="1">
    <source>
        <dbReference type="ARBA" id="ARBA00022737"/>
    </source>
</evidence>
<dbReference type="InterPro" id="IPR050776">
    <property type="entry name" value="Ank_Repeat/CDKN_Inhibitor"/>
</dbReference>
<sequence length="523" mass="58832">MRLQYFFPRWLLEGMLSIDVRVSQCPEVLIKAWNIRNDSMVPEEDPFLLAFTGDLDGIKALFHERKTSVRDIDPFRGCSLLHWAISISCLEVKSQVRVDKRLQLIRFLMSQGADVNVEDHYNISPVSRLFLIERRFCTNNSKVPRLATEYFEAVRALLPESYIDYEALGLTRLHRIILGIESGDLIEELKGYDGLKLINTADSAGKTPLMWVASLGDAEATRILLEHGADITRFCHRGASVLLYADLPEVLEVCLKYFPVSHINFIHPNRSESVLLNCLNEGTVLLMDEAAERKRIQVASRLINAGANINLGTDWGASPLSEMASMDRPIIATFLLDSGADVNSVDDDRVTVLMTAVRCNSYESLSVILSKPRNFDFTLKDRLGWNILHYVAFHSNIRVLQLLHTVDIVGIDPGSGVDIANSKNSSGRTPTDLAIRRFQGSRKVYSDLNVLECEKDEWFASFTKLLGRVCSLTKISTACRTLNSRARITEEEEKEEDGGSSDAEYNAEYEEFHDAAEDLVDST</sequence>
<dbReference type="SUPFAM" id="SSF48403">
    <property type="entry name" value="Ankyrin repeat"/>
    <property type="match status" value="1"/>
</dbReference>
<accession>A0AAV9W9Z5</accession>
<dbReference type="Proteomes" id="UP001370758">
    <property type="component" value="Unassembled WGS sequence"/>
</dbReference>
<dbReference type="GO" id="GO:0005634">
    <property type="term" value="C:nucleus"/>
    <property type="evidence" value="ECO:0007669"/>
    <property type="project" value="TreeGrafter"/>
</dbReference>
<dbReference type="InterPro" id="IPR036770">
    <property type="entry name" value="Ankyrin_rpt-contain_sf"/>
</dbReference>
<keyword evidence="1" id="KW-0677">Repeat</keyword>
<reference evidence="5 6" key="1">
    <citation type="submission" date="2023-08" db="EMBL/GenBank/DDBJ databases">
        <authorList>
            <person name="Palmer J.M."/>
        </authorList>
    </citation>
    <scope>NUCLEOTIDE SEQUENCE [LARGE SCALE GENOMIC DNA]</scope>
    <source>
        <strain evidence="5 6">TWF481</strain>
    </source>
</reference>
<evidence type="ECO:0000313" key="5">
    <source>
        <dbReference type="EMBL" id="KAK6504654.1"/>
    </source>
</evidence>
<dbReference type="PROSITE" id="PS50297">
    <property type="entry name" value="ANK_REP_REGION"/>
    <property type="match status" value="1"/>
</dbReference>
<dbReference type="PANTHER" id="PTHR24201">
    <property type="entry name" value="ANK_REP_REGION DOMAIN-CONTAINING PROTEIN"/>
    <property type="match status" value="1"/>
</dbReference>
<keyword evidence="2 3" id="KW-0040">ANK repeat</keyword>
<name>A0AAV9W9Z5_9PEZI</name>
<dbReference type="EMBL" id="JAVHJL010000004">
    <property type="protein sequence ID" value="KAK6504654.1"/>
    <property type="molecule type" value="Genomic_DNA"/>
</dbReference>
<evidence type="ECO:0000313" key="6">
    <source>
        <dbReference type="Proteomes" id="UP001370758"/>
    </source>
</evidence>
<keyword evidence="6" id="KW-1185">Reference proteome</keyword>
<comment type="caution">
    <text evidence="5">The sequence shown here is derived from an EMBL/GenBank/DDBJ whole genome shotgun (WGS) entry which is preliminary data.</text>
</comment>
<evidence type="ECO:0000256" key="3">
    <source>
        <dbReference type="PROSITE-ProRule" id="PRU00023"/>
    </source>
</evidence>
<feature type="repeat" description="ANK" evidence="3">
    <location>
        <begin position="315"/>
        <end position="347"/>
    </location>
</feature>
<protein>
    <recommendedName>
        <fullName evidence="7">Ankyrin</fullName>
    </recommendedName>
</protein>
<evidence type="ECO:0008006" key="7">
    <source>
        <dbReference type="Google" id="ProtNLM"/>
    </source>
</evidence>
<feature type="repeat" description="ANK" evidence="3">
    <location>
        <begin position="76"/>
        <end position="120"/>
    </location>
</feature>
<feature type="region of interest" description="Disordered" evidence="4">
    <location>
        <begin position="488"/>
        <end position="508"/>
    </location>
</feature>
<gene>
    <name evidence="5" type="ORF">TWF481_006593</name>
</gene>
<dbReference type="InterPro" id="IPR002110">
    <property type="entry name" value="Ankyrin_rpt"/>
</dbReference>
<dbReference type="Gene3D" id="1.25.40.20">
    <property type="entry name" value="Ankyrin repeat-containing domain"/>
    <property type="match status" value="2"/>
</dbReference>
<organism evidence="5 6">
    <name type="scientific">Arthrobotrys musiformis</name>
    <dbReference type="NCBI Taxonomy" id="47236"/>
    <lineage>
        <taxon>Eukaryota</taxon>
        <taxon>Fungi</taxon>
        <taxon>Dikarya</taxon>
        <taxon>Ascomycota</taxon>
        <taxon>Pezizomycotina</taxon>
        <taxon>Orbiliomycetes</taxon>
        <taxon>Orbiliales</taxon>
        <taxon>Orbiliaceae</taxon>
        <taxon>Arthrobotrys</taxon>
    </lineage>
</organism>
<feature type="repeat" description="ANK" evidence="3">
    <location>
        <begin position="204"/>
        <end position="231"/>
    </location>
</feature>
<dbReference type="PROSITE" id="PS50088">
    <property type="entry name" value="ANK_REPEAT"/>
    <property type="match status" value="3"/>
</dbReference>
<proteinExistence type="predicted"/>
<dbReference type="Pfam" id="PF12796">
    <property type="entry name" value="Ank_2"/>
    <property type="match status" value="1"/>
</dbReference>
<dbReference type="SMART" id="SM00248">
    <property type="entry name" value="ANK"/>
    <property type="match status" value="6"/>
</dbReference>
<evidence type="ECO:0000256" key="4">
    <source>
        <dbReference type="SAM" id="MobiDB-lite"/>
    </source>
</evidence>
<evidence type="ECO:0000256" key="2">
    <source>
        <dbReference type="ARBA" id="ARBA00023043"/>
    </source>
</evidence>
<dbReference type="AlphaFoldDB" id="A0AAV9W9Z5"/>